<name>A0A8D8HFS7_CULPI</name>
<feature type="region of interest" description="Disordered" evidence="2">
    <location>
        <begin position="354"/>
        <end position="376"/>
    </location>
</feature>
<evidence type="ECO:0000313" key="4">
    <source>
        <dbReference type="EMBL" id="CAG6534019.1"/>
    </source>
</evidence>
<dbReference type="GO" id="GO:0043161">
    <property type="term" value="P:proteasome-mediated ubiquitin-dependent protein catabolic process"/>
    <property type="evidence" value="ECO:0007669"/>
    <property type="project" value="TreeGrafter"/>
</dbReference>
<dbReference type="SMART" id="SM00449">
    <property type="entry name" value="SPRY"/>
    <property type="match status" value="1"/>
</dbReference>
<dbReference type="InterPro" id="IPR013320">
    <property type="entry name" value="ConA-like_dom_sf"/>
</dbReference>
<reference evidence="4" key="1">
    <citation type="submission" date="2021-05" db="EMBL/GenBank/DDBJ databases">
        <authorList>
            <person name="Alioto T."/>
            <person name="Alioto T."/>
            <person name="Gomez Garrido J."/>
        </authorList>
    </citation>
    <scope>NUCLEOTIDE SEQUENCE</scope>
</reference>
<sequence length="388" mass="43525">MYIPEILTRLSMSHGQRTACSATDWLMAAAGPSGSSSENRSVPFCNCEYPAVTRSRHTAKKVERCRCGEDTSTRLDWVWDGEEAHPDTRITNGTELVFHPVYSQGTAVIRGTQPLQQGRHHYWEIKVLSTLAGTDIMLGIGTDKIDLLAHRFKFASVLGQDDQSWGYSYRGLTQHNGQLRYYGKKFSQGRIIGIYVDMFRGVLEFYLNRRSQGRAYANLPRDAAVRVYPMVCSTSAKSSLKLINAASFGDSLVFACMKVVCRYPKLLEQANAVPGLRRLIDELWFLQFKEPKKTDEFQRNNLLLEDEALLCGMKKKKFNEIVSQSQPKAVTETESESITEDQIYEGMLTEADVRKGKGAGGSGSSNCSSSSEDEELASIISREFFCNH</sequence>
<feature type="domain" description="B30.2/SPRY" evidence="3">
    <location>
        <begin position="57"/>
        <end position="249"/>
    </location>
</feature>
<dbReference type="InterPro" id="IPR035754">
    <property type="entry name" value="SPRY_SPSB3"/>
</dbReference>
<organism evidence="4">
    <name type="scientific">Culex pipiens</name>
    <name type="common">House mosquito</name>
    <dbReference type="NCBI Taxonomy" id="7175"/>
    <lineage>
        <taxon>Eukaryota</taxon>
        <taxon>Metazoa</taxon>
        <taxon>Ecdysozoa</taxon>
        <taxon>Arthropoda</taxon>
        <taxon>Hexapoda</taxon>
        <taxon>Insecta</taxon>
        <taxon>Pterygota</taxon>
        <taxon>Neoptera</taxon>
        <taxon>Endopterygota</taxon>
        <taxon>Diptera</taxon>
        <taxon>Nematocera</taxon>
        <taxon>Culicoidea</taxon>
        <taxon>Culicidae</taxon>
        <taxon>Culicinae</taxon>
        <taxon>Culicini</taxon>
        <taxon>Culex</taxon>
        <taxon>Culex</taxon>
    </lineage>
</organism>
<dbReference type="EMBL" id="HBUE01316421">
    <property type="protein sequence ID" value="CAG6585919.1"/>
    <property type="molecule type" value="Transcribed_RNA"/>
</dbReference>
<dbReference type="InterPro" id="IPR003877">
    <property type="entry name" value="SPRY_dom"/>
</dbReference>
<evidence type="ECO:0000259" key="3">
    <source>
        <dbReference type="PROSITE" id="PS50188"/>
    </source>
</evidence>
<dbReference type="GO" id="GO:0019005">
    <property type="term" value="C:SCF ubiquitin ligase complex"/>
    <property type="evidence" value="ECO:0007669"/>
    <property type="project" value="TreeGrafter"/>
</dbReference>
<dbReference type="InterPro" id="IPR001870">
    <property type="entry name" value="B30.2/SPRY"/>
</dbReference>
<dbReference type="PROSITE" id="PS50188">
    <property type="entry name" value="B302_SPRY"/>
    <property type="match status" value="1"/>
</dbReference>
<dbReference type="Pfam" id="PF00622">
    <property type="entry name" value="SPRY"/>
    <property type="match status" value="1"/>
</dbReference>
<dbReference type="PANTHER" id="PTHR12245">
    <property type="entry name" value="SPRY DOMAIN CONTAINING SOCS BOX PROTEIN"/>
    <property type="match status" value="1"/>
</dbReference>
<dbReference type="InterPro" id="IPR043136">
    <property type="entry name" value="B30.2/SPRY_sf"/>
</dbReference>
<evidence type="ECO:0000256" key="1">
    <source>
        <dbReference type="ARBA" id="ARBA00022786"/>
    </source>
</evidence>
<dbReference type="PANTHER" id="PTHR12245:SF5">
    <property type="entry name" value="SPRY DOMAIN-CONTAINING SOCS BOX PROTEIN 3"/>
    <property type="match status" value="1"/>
</dbReference>
<dbReference type="CDD" id="cd12876">
    <property type="entry name" value="SPRY_SOCS3"/>
    <property type="match status" value="1"/>
</dbReference>
<protein>
    <submittedName>
        <fullName evidence="4">SPRY domain-containing SOCS box protein 3</fullName>
    </submittedName>
</protein>
<proteinExistence type="predicted"/>
<accession>A0A8D8HFS7</accession>
<evidence type="ECO:0000256" key="2">
    <source>
        <dbReference type="SAM" id="MobiDB-lite"/>
    </source>
</evidence>
<dbReference type="Gene3D" id="2.60.120.920">
    <property type="match status" value="1"/>
</dbReference>
<dbReference type="SUPFAM" id="SSF49899">
    <property type="entry name" value="Concanavalin A-like lectins/glucanases"/>
    <property type="match status" value="1"/>
</dbReference>
<dbReference type="EMBL" id="HBUE01210008">
    <property type="protein sequence ID" value="CAG6534019.1"/>
    <property type="molecule type" value="Transcribed_RNA"/>
</dbReference>
<dbReference type="InterPro" id="IPR050672">
    <property type="entry name" value="FBXO45-Fsn/SPSB_families"/>
</dbReference>
<dbReference type="AlphaFoldDB" id="A0A8D8HFS7"/>
<keyword evidence="1" id="KW-0833">Ubl conjugation pathway</keyword>